<dbReference type="Pfam" id="PF00005">
    <property type="entry name" value="ABC_tran"/>
    <property type="match status" value="1"/>
</dbReference>
<keyword evidence="4 9" id="KW-0812">Transmembrane</keyword>
<dbReference type="GO" id="GO:0034775">
    <property type="term" value="P:glutathione transmembrane transport"/>
    <property type="evidence" value="ECO:0007669"/>
    <property type="project" value="InterPro"/>
</dbReference>
<name>A0A1G7MKJ5_9FIRM</name>
<keyword evidence="6 12" id="KW-0067">ATP-binding</keyword>
<accession>A0A1G7MKJ5</accession>
<dbReference type="PROSITE" id="PS00211">
    <property type="entry name" value="ABC_TRANSPORTER_1"/>
    <property type="match status" value="1"/>
</dbReference>
<dbReference type="SUPFAM" id="SSF90123">
    <property type="entry name" value="ABC transporter transmembrane region"/>
    <property type="match status" value="1"/>
</dbReference>
<reference evidence="13" key="1">
    <citation type="submission" date="2016-10" db="EMBL/GenBank/DDBJ databases">
        <authorList>
            <person name="Varghese N."/>
            <person name="Submissions S."/>
        </authorList>
    </citation>
    <scope>NUCLEOTIDE SEQUENCE [LARGE SCALE GENOMIC DNA]</scope>
    <source>
        <strain evidence="13">DSM 23256</strain>
    </source>
</reference>
<dbReference type="PANTHER" id="PTHR24221">
    <property type="entry name" value="ATP-BINDING CASSETTE SUB-FAMILY B"/>
    <property type="match status" value="1"/>
</dbReference>
<gene>
    <name evidence="12" type="ORF">SAMN05660235_02192</name>
</gene>
<evidence type="ECO:0000256" key="5">
    <source>
        <dbReference type="ARBA" id="ARBA00022741"/>
    </source>
</evidence>
<evidence type="ECO:0000256" key="8">
    <source>
        <dbReference type="ARBA" id="ARBA00023136"/>
    </source>
</evidence>
<comment type="subcellular location">
    <subcellularLocation>
        <location evidence="1">Cell membrane</location>
        <topology evidence="1">Multi-pass membrane protein</topology>
    </subcellularLocation>
</comment>
<evidence type="ECO:0000259" key="10">
    <source>
        <dbReference type="PROSITE" id="PS50893"/>
    </source>
</evidence>
<dbReference type="PANTHER" id="PTHR24221:SF654">
    <property type="entry name" value="ATP-BINDING CASSETTE SUB-FAMILY B MEMBER 6"/>
    <property type="match status" value="1"/>
</dbReference>
<dbReference type="EMBL" id="FNBU01000018">
    <property type="protein sequence ID" value="SDF62136.1"/>
    <property type="molecule type" value="Genomic_DNA"/>
</dbReference>
<dbReference type="InterPro" id="IPR011527">
    <property type="entry name" value="ABC1_TM_dom"/>
</dbReference>
<evidence type="ECO:0000256" key="2">
    <source>
        <dbReference type="ARBA" id="ARBA00022448"/>
    </source>
</evidence>
<dbReference type="GO" id="GO:0005524">
    <property type="term" value="F:ATP binding"/>
    <property type="evidence" value="ECO:0007669"/>
    <property type="project" value="UniProtKB-KW"/>
</dbReference>
<evidence type="ECO:0000256" key="4">
    <source>
        <dbReference type="ARBA" id="ARBA00022692"/>
    </source>
</evidence>
<dbReference type="Proteomes" id="UP000243333">
    <property type="component" value="Unassembled WGS sequence"/>
</dbReference>
<dbReference type="InterPro" id="IPR003439">
    <property type="entry name" value="ABC_transporter-like_ATP-bd"/>
</dbReference>
<feature type="transmembrane region" description="Helical" evidence="9">
    <location>
        <begin position="159"/>
        <end position="179"/>
    </location>
</feature>
<evidence type="ECO:0000256" key="3">
    <source>
        <dbReference type="ARBA" id="ARBA00022475"/>
    </source>
</evidence>
<dbReference type="GO" id="GO:0005886">
    <property type="term" value="C:plasma membrane"/>
    <property type="evidence" value="ECO:0007669"/>
    <property type="project" value="UniProtKB-SubCell"/>
</dbReference>
<organism evidence="12 13">
    <name type="scientific">Sporolituus thermophilus DSM 23256</name>
    <dbReference type="NCBI Taxonomy" id="1123285"/>
    <lineage>
        <taxon>Bacteria</taxon>
        <taxon>Bacillati</taxon>
        <taxon>Bacillota</taxon>
        <taxon>Negativicutes</taxon>
        <taxon>Selenomonadales</taxon>
        <taxon>Sporomusaceae</taxon>
        <taxon>Sporolituus</taxon>
    </lineage>
</organism>
<evidence type="ECO:0000313" key="12">
    <source>
        <dbReference type="EMBL" id="SDF62136.1"/>
    </source>
</evidence>
<dbReference type="PROSITE" id="PS50929">
    <property type="entry name" value="ABC_TM1F"/>
    <property type="match status" value="1"/>
</dbReference>
<sequence length="578" mass="62362">MMGTAVRLLKIIMRPAAATMALALVFAVLTVASGTGLLAAAAFLIASAALHPPLSALSLAIVAVRFFGLSRAVFRYAERYFAHDATLRCLSRIRVWFFAALEPLAPARLEGEKSGDLIGRMVADVDVLQHFYIRVVLPPLVAVLVLAGMWLFLAPFNVQFAYILTAAFLAAGLLLPLVIGRISRFRSGQLLETSARLKAALVDMLEGMTELAAFNQIEAYERQTANLTAALAEKQKAAAKLAALAAAAASLIMHGAVWATIVLAVVLAEKGYLAKVYIAMLALAVQGSFEAVMPLPLAAHYLEHSLAAARRLFAVIDKGPPTVDAGTVCARSANCDIVVTDLSFRYSPQAADVLRDISFTVPAGGRIAIVGPSGAGKSTVVSLLLRFWDYDRGSIRLGGRELKTYPPAVLRDMIGVVPQRPYLFNASIEDNIRLAKPDATREEIVAAVRQAAFDGPVDTLPDGLATMVGQNGRALSGGQRQRVAIARVFLKGAPLLLLDEPTAGLDAATEREVLAALDKFMAGRTTILITHRLIGLENMDEILVLYRGRIVERGRQPELLARQGLFYQMWRLQNDRLM</sequence>
<evidence type="ECO:0000256" key="1">
    <source>
        <dbReference type="ARBA" id="ARBA00004651"/>
    </source>
</evidence>
<dbReference type="InterPro" id="IPR003593">
    <property type="entry name" value="AAA+_ATPase"/>
</dbReference>
<evidence type="ECO:0000259" key="11">
    <source>
        <dbReference type="PROSITE" id="PS50929"/>
    </source>
</evidence>
<keyword evidence="13" id="KW-1185">Reference proteome</keyword>
<feature type="domain" description="ABC transmembrane type-1" evidence="11">
    <location>
        <begin position="21"/>
        <end position="295"/>
    </location>
</feature>
<dbReference type="InterPro" id="IPR036640">
    <property type="entry name" value="ABC1_TM_sf"/>
</dbReference>
<feature type="transmembrane region" description="Helical" evidence="9">
    <location>
        <begin position="131"/>
        <end position="153"/>
    </location>
</feature>
<dbReference type="InterPro" id="IPR039421">
    <property type="entry name" value="Type_1_exporter"/>
</dbReference>
<evidence type="ECO:0000313" key="13">
    <source>
        <dbReference type="Proteomes" id="UP000243333"/>
    </source>
</evidence>
<dbReference type="InterPro" id="IPR017871">
    <property type="entry name" value="ABC_transporter-like_CS"/>
</dbReference>
<keyword evidence="8 9" id="KW-0472">Membrane</keyword>
<dbReference type="InterPro" id="IPR014223">
    <property type="entry name" value="ABC_CydC/D"/>
</dbReference>
<keyword evidence="3" id="KW-1003">Cell membrane</keyword>
<dbReference type="GO" id="GO:0045454">
    <property type="term" value="P:cell redox homeostasis"/>
    <property type="evidence" value="ECO:0007669"/>
    <property type="project" value="InterPro"/>
</dbReference>
<dbReference type="Gene3D" id="1.20.1560.10">
    <property type="entry name" value="ABC transporter type 1, transmembrane domain"/>
    <property type="match status" value="1"/>
</dbReference>
<dbReference type="RefSeq" id="WP_245690429.1">
    <property type="nucleotide sequence ID" value="NZ_FNBU01000018.1"/>
</dbReference>
<dbReference type="FunFam" id="3.40.50.300:FF:000221">
    <property type="entry name" value="Multidrug ABC transporter ATP-binding protein"/>
    <property type="match status" value="1"/>
</dbReference>
<dbReference type="InterPro" id="IPR027417">
    <property type="entry name" value="P-loop_NTPase"/>
</dbReference>
<dbReference type="Gene3D" id="3.40.50.300">
    <property type="entry name" value="P-loop containing nucleotide triphosphate hydrolases"/>
    <property type="match status" value="1"/>
</dbReference>
<dbReference type="PROSITE" id="PS50893">
    <property type="entry name" value="ABC_TRANSPORTER_2"/>
    <property type="match status" value="1"/>
</dbReference>
<feature type="domain" description="ABC transporter" evidence="10">
    <location>
        <begin position="337"/>
        <end position="572"/>
    </location>
</feature>
<dbReference type="GO" id="GO:0016887">
    <property type="term" value="F:ATP hydrolysis activity"/>
    <property type="evidence" value="ECO:0007669"/>
    <property type="project" value="InterPro"/>
</dbReference>
<dbReference type="AlphaFoldDB" id="A0A1G7MKJ5"/>
<feature type="transmembrane region" description="Helical" evidence="9">
    <location>
        <begin position="241"/>
        <end position="265"/>
    </location>
</feature>
<protein>
    <submittedName>
        <fullName evidence="12">ATP-binding cassette, subfamily C, CydC</fullName>
    </submittedName>
</protein>
<evidence type="ECO:0000256" key="7">
    <source>
        <dbReference type="ARBA" id="ARBA00022989"/>
    </source>
</evidence>
<evidence type="ECO:0000256" key="9">
    <source>
        <dbReference type="SAM" id="Phobius"/>
    </source>
</evidence>
<dbReference type="Pfam" id="PF00664">
    <property type="entry name" value="ABC_membrane"/>
    <property type="match status" value="1"/>
</dbReference>
<proteinExistence type="predicted"/>
<dbReference type="SUPFAM" id="SSF52540">
    <property type="entry name" value="P-loop containing nucleoside triphosphate hydrolases"/>
    <property type="match status" value="1"/>
</dbReference>
<evidence type="ECO:0000256" key="6">
    <source>
        <dbReference type="ARBA" id="ARBA00022840"/>
    </source>
</evidence>
<keyword evidence="5" id="KW-0547">Nucleotide-binding</keyword>
<keyword evidence="2" id="KW-0813">Transport</keyword>
<feature type="transmembrane region" description="Helical" evidence="9">
    <location>
        <begin position="56"/>
        <end position="74"/>
    </location>
</feature>
<dbReference type="NCBIfam" id="TIGR02868">
    <property type="entry name" value="CydC"/>
    <property type="match status" value="1"/>
</dbReference>
<dbReference type="SMART" id="SM00382">
    <property type="entry name" value="AAA"/>
    <property type="match status" value="1"/>
</dbReference>
<dbReference type="STRING" id="1123285.SAMN05660235_02192"/>
<dbReference type="GO" id="GO:0140359">
    <property type="term" value="F:ABC-type transporter activity"/>
    <property type="evidence" value="ECO:0007669"/>
    <property type="project" value="InterPro"/>
</dbReference>
<keyword evidence="7 9" id="KW-1133">Transmembrane helix</keyword>